<feature type="compositionally biased region" description="Acidic residues" evidence="1">
    <location>
        <begin position="62"/>
        <end position="71"/>
    </location>
</feature>
<gene>
    <name evidence="2" type="ORF">AXG93_1440s1010</name>
</gene>
<reference evidence="2" key="1">
    <citation type="submission" date="2016-03" db="EMBL/GenBank/DDBJ databases">
        <title>Mechanisms controlling the formation of the plant cell surface in tip-growing cells are functionally conserved among land plants.</title>
        <authorList>
            <person name="Honkanen S."/>
            <person name="Jones V.A."/>
            <person name="Morieri G."/>
            <person name="Champion C."/>
            <person name="Hetherington A.J."/>
            <person name="Kelly S."/>
            <person name="Saint-Marcoux D."/>
            <person name="Proust H."/>
            <person name="Prescott H."/>
            <person name="Dolan L."/>
        </authorList>
    </citation>
    <scope>NUCLEOTIDE SEQUENCE [LARGE SCALE GENOMIC DNA]</scope>
    <source>
        <tissue evidence="2">Whole gametophyte</tissue>
    </source>
</reference>
<evidence type="ECO:0000313" key="3">
    <source>
        <dbReference type="Proteomes" id="UP000077202"/>
    </source>
</evidence>
<comment type="caution">
    <text evidence="2">The sequence shown here is derived from an EMBL/GenBank/DDBJ whole genome shotgun (WGS) entry which is preliminary data.</text>
</comment>
<feature type="compositionally biased region" description="Basic and acidic residues" evidence="1">
    <location>
        <begin position="29"/>
        <end position="49"/>
    </location>
</feature>
<dbReference type="AlphaFoldDB" id="A0A176W3K5"/>
<keyword evidence="3" id="KW-1185">Reference proteome</keyword>
<name>A0A176W3K5_MARPO</name>
<protein>
    <submittedName>
        <fullName evidence="2">Uncharacterized protein</fullName>
    </submittedName>
</protein>
<sequence length="116" mass="12663">MGLAQRMRRRGRREDGGVSECLLVEHVEAAEARPKRGEEESEEHDKCCLRSEMIAGDGGDSSGEEEGEEVESAGHIDGYRIECGMVAGPRSPGNSSVHGAAKARRCLYQWAYGVLR</sequence>
<dbReference type="EMBL" id="LVLJ01001998">
    <property type="protein sequence ID" value="OAE27045.1"/>
    <property type="molecule type" value="Genomic_DNA"/>
</dbReference>
<accession>A0A176W3K5</accession>
<feature type="region of interest" description="Disordered" evidence="1">
    <location>
        <begin position="29"/>
        <end position="74"/>
    </location>
</feature>
<dbReference type="Proteomes" id="UP000077202">
    <property type="component" value="Unassembled WGS sequence"/>
</dbReference>
<evidence type="ECO:0000256" key="1">
    <source>
        <dbReference type="SAM" id="MobiDB-lite"/>
    </source>
</evidence>
<organism evidence="2 3">
    <name type="scientific">Marchantia polymorpha subsp. ruderalis</name>
    <dbReference type="NCBI Taxonomy" id="1480154"/>
    <lineage>
        <taxon>Eukaryota</taxon>
        <taxon>Viridiplantae</taxon>
        <taxon>Streptophyta</taxon>
        <taxon>Embryophyta</taxon>
        <taxon>Marchantiophyta</taxon>
        <taxon>Marchantiopsida</taxon>
        <taxon>Marchantiidae</taxon>
        <taxon>Marchantiales</taxon>
        <taxon>Marchantiaceae</taxon>
        <taxon>Marchantia</taxon>
    </lineage>
</organism>
<proteinExistence type="predicted"/>
<evidence type="ECO:0000313" key="2">
    <source>
        <dbReference type="EMBL" id="OAE27045.1"/>
    </source>
</evidence>